<keyword evidence="4 7" id="KW-0472">Membrane</keyword>
<keyword evidence="6" id="KW-0456">Lyase</keyword>
<dbReference type="Proteomes" id="UP001224997">
    <property type="component" value="Unassembled WGS sequence"/>
</dbReference>
<feature type="domain" description="HTTM-like" evidence="8">
    <location>
        <begin position="19"/>
        <end position="278"/>
    </location>
</feature>
<dbReference type="EMBL" id="JAVAMQ010000008">
    <property type="protein sequence ID" value="MDP5307440.1"/>
    <property type="molecule type" value="Genomic_DNA"/>
</dbReference>
<dbReference type="InterPro" id="IPR011020">
    <property type="entry name" value="HTTM-like"/>
</dbReference>
<protein>
    <submittedName>
        <fullName evidence="9">HTTM domain-containing protein</fullName>
    </submittedName>
</protein>
<name>A0ABT9JCU8_9RHOB</name>
<evidence type="ECO:0000256" key="2">
    <source>
        <dbReference type="ARBA" id="ARBA00022692"/>
    </source>
</evidence>
<dbReference type="InterPro" id="IPR053935">
    <property type="entry name" value="VKGC_lumenal_dom"/>
</dbReference>
<dbReference type="PANTHER" id="PTHR12639">
    <property type="entry name" value="VITAMIN K-DEPENDENT GAMMA-CARBOXYLASE"/>
    <property type="match status" value="1"/>
</dbReference>
<dbReference type="SMART" id="SM00752">
    <property type="entry name" value="HTTM"/>
    <property type="match status" value="1"/>
</dbReference>
<evidence type="ECO:0000256" key="5">
    <source>
        <dbReference type="ARBA" id="ARBA00023157"/>
    </source>
</evidence>
<evidence type="ECO:0000313" key="10">
    <source>
        <dbReference type="Proteomes" id="UP001224997"/>
    </source>
</evidence>
<reference evidence="9 10" key="1">
    <citation type="submission" date="2023-08" db="EMBL/GenBank/DDBJ databases">
        <authorList>
            <person name="Park J.-S."/>
        </authorList>
    </citation>
    <scope>NUCLEOTIDE SEQUENCE [LARGE SCALE GENOMIC DNA]</scope>
    <source>
        <strain evidence="9 10">2205BS29-5</strain>
    </source>
</reference>
<evidence type="ECO:0000256" key="7">
    <source>
        <dbReference type="SAM" id="Phobius"/>
    </source>
</evidence>
<comment type="subcellular location">
    <subcellularLocation>
        <location evidence="1">Endomembrane system</location>
        <topology evidence="1">Multi-pass membrane protein</topology>
    </subcellularLocation>
</comment>
<evidence type="ECO:0000256" key="3">
    <source>
        <dbReference type="ARBA" id="ARBA00022989"/>
    </source>
</evidence>
<keyword evidence="10" id="KW-1185">Reference proteome</keyword>
<dbReference type="PANTHER" id="PTHR12639:SF7">
    <property type="entry name" value="HTTM DOMAIN-CONTAINING PROTEIN"/>
    <property type="match status" value="1"/>
</dbReference>
<keyword evidence="3 7" id="KW-1133">Transmembrane helix</keyword>
<feature type="transmembrane region" description="Helical" evidence="7">
    <location>
        <begin position="120"/>
        <end position="139"/>
    </location>
</feature>
<evidence type="ECO:0000259" key="8">
    <source>
        <dbReference type="SMART" id="SM00752"/>
    </source>
</evidence>
<feature type="transmembrane region" description="Helical" evidence="7">
    <location>
        <begin position="81"/>
        <end position="114"/>
    </location>
</feature>
<dbReference type="Pfam" id="PF22777">
    <property type="entry name" value="VKGC_lumenal_dom"/>
    <property type="match status" value="1"/>
</dbReference>
<feature type="transmembrane region" description="Helical" evidence="7">
    <location>
        <begin position="213"/>
        <end position="235"/>
    </location>
</feature>
<evidence type="ECO:0000313" key="9">
    <source>
        <dbReference type="EMBL" id="MDP5307440.1"/>
    </source>
</evidence>
<sequence length="474" mass="52979">MRFGAIAASLAGRASATLSQPVSGVSLAMVRIALGALLAWDCWRFIRHDRVFRYWVEPDFHFAYGGFGWVTPLPPPWIHAAWLAMGLAAILVMLGLFYRVAIVVLTLLFGYFFLLDKAEYLNHFYLVILLLMLMCVLPAHRTLSLDARFRPALRGAQVPYAAVFILRAQMEIMLVFAGLAKLTPDWLAGEPLGLWLRDRAGGFPLGFLFQHDAAIIAAAWGTTALHLIGATLLLWRRSRLAIFAVYYVFHAANAILFNIGIFPWLTIAATTIFFSPDWPRRAARRLMAWFRPVPPHQPPPPAAPRRLPAVALLAMAAWIAVQLALPLRAAIFASDLRWSGEGHRFSWRMRLHDRQADGVFVVTSDEQEWTVRPTDYLTARQAGKMLVRPDMIHQFAGHLEAVWRDAGHGDVAVRAAIRKSLNGRPAQAFVDPTVDLTAIARSPLAGDPWILPLRHPVWGVVDNRALRSPVGIRP</sequence>
<proteinExistence type="predicted"/>
<feature type="transmembrane region" description="Helical" evidence="7">
    <location>
        <begin position="247"/>
        <end position="274"/>
    </location>
</feature>
<gene>
    <name evidence="9" type="ORF">Q5Y72_10090</name>
</gene>
<feature type="transmembrane region" description="Helical" evidence="7">
    <location>
        <begin position="160"/>
        <end position="180"/>
    </location>
</feature>
<keyword evidence="5" id="KW-1015">Disulfide bond</keyword>
<accession>A0ABT9JCU8</accession>
<evidence type="ECO:0000256" key="4">
    <source>
        <dbReference type="ARBA" id="ARBA00023136"/>
    </source>
</evidence>
<dbReference type="InterPro" id="IPR053934">
    <property type="entry name" value="HTTM_dom"/>
</dbReference>
<feature type="transmembrane region" description="Helical" evidence="7">
    <location>
        <begin position="26"/>
        <end position="43"/>
    </location>
</feature>
<dbReference type="InterPro" id="IPR007782">
    <property type="entry name" value="VKG_COase"/>
</dbReference>
<evidence type="ECO:0000256" key="1">
    <source>
        <dbReference type="ARBA" id="ARBA00004127"/>
    </source>
</evidence>
<evidence type="ECO:0000256" key="6">
    <source>
        <dbReference type="ARBA" id="ARBA00023239"/>
    </source>
</evidence>
<comment type="caution">
    <text evidence="9">The sequence shown here is derived from an EMBL/GenBank/DDBJ whole genome shotgun (WGS) entry which is preliminary data.</text>
</comment>
<dbReference type="RefSeq" id="WP_305963291.1">
    <property type="nucleotide sequence ID" value="NZ_JAVAMQ010000008.1"/>
</dbReference>
<dbReference type="Pfam" id="PF05090">
    <property type="entry name" value="HTTM"/>
    <property type="match status" value="1"/>
</dbReference>
<organism evidence="9 10">
    <name type="scientific">Paracoccus spongiarum</name>
    <dbReference type="NCBI Taxonomy" id="3064387"/>
    <lineage>
        <taxon>Bacteria</taxon>
        <taxon>Pseudomonadati</taxon>
        <taxon>Pseudomonadota</taxon>
        <taxon>Alphaproteobacteria</taxon>
        <taxon>Rhodobacterales</taxon>
        <taxon>Paracoccaceae</taxon>
        <taxon>Paracoccus</taxon>
    </lineage>
</organism>
<keyword evidence="2 7" id="KW-0812">Transmembrane</keyword>